<dbReference type="RefSeq" id="WP_145244287.1">
    <property type="nucleotide sequence ID" value="NZ_CP036273.1"/>
</dbReference>
<name>A0A517Y2S6_9BACT</name>
<dbReference type="PANTHER" id="PTHR34613:SF1">
    <property type="entry name" value="SLL6017 PROTEIN"/>
    <property type="match status" value="1"/>
</dbReference>
<organism evidence="1 2">
    <name type="scientific">Urbifossiella limnaea</name>
    <dbReference type="NCBI Taxonomy" id="2528023"/>
    <lineage>
        <taxon>Bacteria</taxon>
        <taxon>Pseudomonadati</taxon>
        <taxon>Planctomycetota</taxon>
        <taxon>Planctomycetia</taxon>
        <taxon>Gemmatales</taxon>
        <taxon>Gemmataceae</taxon>
        <taxon>Urbifossiella</taxon>
    </lineage>
</organism>
<protein>
    <recommendedName>
        <fullName evidence="3">DUF4351 domain-containing protein</fullName>
    </recommendedName>
</protein>
<evidence type="ECO:0008006" key="3">
    <source>
        <dbReference type="Google" id="ProtNLM"/>
    </source>
</evidence>
<proteinExistence type="predicted"/>
<keyword evidence="2" id="KW-1185">Reference proteome</keyword>
<dbReference type="Proteomes" id="UP000319576">
    <property type="component" value="Chromosome"/>
</dbReference>
<evidence type="ECO:0000313" key="1">
    <source>
        <dbReference type="EMBL" id="QDU24093.1"/>
    </source>
</evidence>
<dbReference type="PANTHER" id="PTHR34613">
    <property type="entry name" value="SLL0800 PROTEIN"/>
    <property type="match status" value="1"/>
</dbReference>
<gene>
    <name evidence="1" type="ORF">ETAA1_61060</name>
</gene>
<reference evidence="1 2" key="1">
    <citation type="submission" date="2019-02" db="EMBL/GenBank/DDBJ databases">
        <title>Deep-cultivation of Planctomycetes and their phenomic and genomic characterization uncovers novel biology.</title>
        <authorList>
            <person name="Wiegand S."/>
            <person name="Jogler M."/>
            <person name="Boedeker C."/>
            <person name="Pinto D."/>
            <person name="Vollmers J."/>
            <person name="Rivas-Marin E."/>
            <person name="Kohn T."/>
            <person name="Peeters S.H."/>
            <person name="Heuer A."/>
            <person name="Rast P."/>
            <person name="Oberbeckmann S."/>
            <person name="Bunk B."/>
            <person name="Jeske O."/>
            <person name="Meyerdierks A."/>
            <person name="Storesund J.E."/>
            <person name="Kallscheuer N."/>
            <person name="Luecker S."/>
            <person name="Lage O.M."/>
            <person name="Pohl T."/>
            <person name="Merkel B.J."/>
            <person name="Hornburger P."/>
            <person name="Mueller R.-W."/>
            <person name="Bruemmer F."/>
            <person name="Labrenz M."/>
            <person name="Spormann A.M."/>
            <person name="Op den Camp H."/>
            <person name="Overmann J."/>
            <person name="Amann R."/>
            <person name="Jetten M.S.M."/>
            <person name="Mascher T."/>
            <person name="Medema M.H."/>
            <person name="Devos D.P."/>
            <person name="Kaster A.-K."/>
            <person name="Ovreas L."/>
            <person name="Rohde M."/>
            <person name="Galperin M.Y."/>
            <person name="Jogler C."/>
        </authorList>
    </citation>
    <scope>NUCLEOTIDE SEQUENCE [LARGE SCALE GENOMIC DNA]</scope>
    <source>
        <strain evidence="1 2">ETA_A1</strain>
    </source>
</reference>
<dbReference type="AlphaFoldDB" id="A0A517Y2S6"/>
<dbReference type="OrthoDB" id="263971at2"/>
<dbReference type="EMBL" id="CP036273">
    <property type="protein sequence ID" value="QDU24093.1"/>
    <property type="molecule type" value="Genomic_DNA"/>
</dbReference>
<evidence type="ECO:0000313" key="2">
    <source>
        <dbReference type="Proteomes" id="UP000319576"/>
    </source>
</evidence>
<sequence>MSKPFDTILKTLIVGHLGEWTAYLAARAGLPVGPAEPLDTDLSATLQADRLFRVRADPPFVLHLELESTGRLGIPTELLRYSVAALGAVGLPVHSVLVLLRPKATATDLTGVLDVPGADGRPYLTFRYTVVRVWQESVASFLAAGPGLAPLAVLTNEAAGNLEAAVERFRDRLTEPDVPPHLAKALFGSSFILCGMRYDEARVEAIYERLSMTLEDSTTYQLILKRGEARGEARGKAVGEATGRVAEARGILARLGTKKFGTPPPAALDAIADRERLERIAERLLDAAGWDDLLGTP</sequence>
<accession>A0A517Y2S6</accession>
<dbReference type="KEGG" id="uli:ETAA1_61060"/>